<feature type="transmembrane region" description="Helical" evidence="1">
    <location>
        <begin position="6"/>
        <end position="23"/>
    </location>
</feature>
<accession>A0A7I8D5K9</accession>
<dbReference type="KEGG" id="eff:skT53_04230"/>
<dbReference type="Gene3D" id="3.10.450.40">
    <property type="match status" value="1"/>
</dbReference>
<dbReference type="AlphaFoldDB" id="A0A7I8D5K9"/>
<name>A0A7I8D5K9_9BACL</name>
<dbReference type="RefSeq" id="WP_200759559.1">
    <property type="nucleotide sequence ID" value="NZ_AP023366.1"/>
</dbReference>
<keyword evidence="3" id="KW-1185">Reference proteome</keyword>
<dbReference type="Proteomes" id="UP000593802">
    <property type="component" value="Chromosome"/>
</dbReference>
<organism evidence="2 3">
    <name type="scientific">Effusibacillus dendaii</name>
    <dbReference type="NCBI Taxonomy" id="2743772"/>
    <lineage>
        <taxon>Bacteria</taxon>
        <taxon>Bacillati</taxon>
        <taxon>Bacillota</taxon>
        <taxon>Bacilli</taxon>
        <taxon>Bacillales</taxon>
        <taxon>Alicyclobacillaceae</taxon>
        <taxon>Effusibacillus</taxon>
    </lineage>
</organism>
<gene>
    <name evidence="2" type="ORF">skT53_04230</name>
</gene>
<evidence type="ECO:0000313" key="3">
    <source>
        <dbReference type="Proteomes" id="UP000593802"/>
    </source>
</evidence>
<keyword evidence="1" id="KW-1133">Transmembrane helix</keyword>
<dbReference type="EMBL" id="AP023366">
    <property type="protein sequence ID" value="BCJ85438.1"/>
    <property type="molecule type" value="Genomic_DNA"/>
</dbReference>
<proteinExistence type="predicted"/>
<reference evidence="2 3" key="1">
    <citation type="submission" date="2020-08" db="EMBL/GenBank/DDBJ databases">
        <title>Complete Genome Sequence of Effusibacillus dendaii Strain skT53, Isolated from Farmland soil.</title>
        <authorList>
            <person name="Konishi T."/>
            <person name="Kawasaki H."/>
        </authorList>
    </citation>
    <scope>NUCLEOTIDE SEQUENCE [LARGE SCALE GENOMIC DNA]</scope>
    <source>
        <strain evidence="3">skT53</strain>
    </source>
</reference>
<keyword evidence="1" id="KW-0472">Membrane</keyword>
<protein>
    <recommendedName>
        <fullName evidence="4">DUF5590 domain-containing protein</fullName>
    </recommendedName>
</protein>
<evidence type="ECO:0008006" key="4">
    <source>
        <dbReference type="Google" id="ProtNLM"/>
    </source>
</evidence>
<evidence type="ECO:0000256" key="1">
    <source>
        <dbReference type="SAM" id="Phobius"/>
    </source>
</evidence>
<keyword evidence="1" id="KW-0812">Transmembrane</keyword>
<sequence length="169" mass="18874">MRKILFYSLSVCAIVIIGTLFLLRQLTYAQMPDLQSAAQTAVDHSALFQIVSAEVYSNGPSCFVFTGTDKLGREMIVVSSKDRVLGSEYTDKGLKRSVLEDKARANGFQRIDRMTLGIVDPNGPNPFKSNGTTTLFWEIYGVNQQGKRQYSYLDFYTGNLLATYSLEAK</sequence>
<evidence type="ECO:0000313" key="2">
    <source>
        <dbReference type="EMBL" id="BCJ85438.1"/>
    </source>
</evidence>